<name>G5GIT4_9FIRM</name>
<dbReference type="OrthoDB" id="9799173at2"/>
<accession>G5GIT4</accession>
<dbReference type="STRING" id="679200.HMPREF9333_01474"/>
<evidence type="ECO:0000313" key="3">
    <source>
        <dbReference type="Proteomes" id="UP000003011"/>
    </source>
</evidence>
<dbReference type="RefSeq" id="WP_005541142.1">
    <property type="nucleotide sequence ID" value="NZ_JH378833.1"/>
</dbReference>
<reference evidence="2 3" key="1">
    <citation type="submission" date="2011-08" db="EMBL/GenBank/DDBJ databases">
        <title>The Genome Sequence of Johnsonella ignava ATCC 51276.</title>
        <authorList>
            <consortium name="The Broad Institute Genome Sequencing Platform"/>
            <person name="Earl A."/>
            <person name="Ward D."/>
            <person name="Feldgarden M."/>
            <person name="Gevers D."/>
            <person name="Izard J."/>
            <person name="Blanton J.M."/>
            <person name="Baranova O.V."/>
            <person name="Dewhirst F.E."/>
            <person name="Young S.K."/>
            <person name="Zeng Q."/>
            <person name="Gargeya S."/>
            <person name="Fitzgerald M."/>
            <person name="Haas B."/>
            <person name="Abouelleil A."/>
            <person name="Alvarado L."/>
            <person name="Arachchi H.M."/>
            <person name="Berlin A."/>
            <person name="Brown A."/>
            <person name="Chapman S.B."/>
            <person name="Chen Z."/>
            <person name="Dunbar C."/>
            <person name="Freedman E."/>
            <person name="Gearin G."/>
            <person name="Gellesch M."/>
            <person name="Goldberg J."/>
            <person name="Griggs A."/>
            <person name="Gujja S."/>
            <person name="Heiman D."/>
            <person name="Howarth C."/>
            <person name="Larson L."/>
            <person name="Lui A."/>
            <person name="MacDonald P.J.P."/>
            <person name="Montmayeur A."/>
            <person name="Murphy C."/>
            <person name="Neiman D."/>
            <person name="Pearson M."/>
            <person name="Priest M."/>
            <person name="Roberts A."/>
            <person name="Saif S."/>
            <person name="Shea T."/>
            <person name="Shenoy N."/>
            <person name="Sisk P."/>
            <person name="Stolte C."/>
            <person name="Sykes S."/>
            <person name="Wortman J."/>
            <person name="Nusbaum C."/>
            <person name="Birren B."/>
        </authorList>
    </citation>
    <scope>NUCLEOTIDE SEQUENCE [LARGE SCALE GENOMIC DNA]</scope>
    <source>
        <strain evidence="2 3">ATCC 51276</strain>
    </source>
</reference>
<organism evidence="2 3">
    <name type="scientific">Johnsonella ignava ATCC 51276</name>
    <dbReference type="NCBI Taxonomy" id="679200"/>
    <lineage>
        <taxon>Bacteria</taxon>
        <taxon>Bacillati</taxon>
        <taxon>Bacillota</taxon>
        <taxon>Clostridia</taxon>
        <taxon>Lachnospirales</taxon>
        <taxon>Lachnospiraceae</taxon>
        <taxon>Johnsonella</taxon>
    </lineage>
</organism>
<dbReference type="HOGENOM" id="CLU_1309476_0_0_9"/>
<keyword evidence="3" id="KW-1185">Reference proteome</keyword>
<evidence type="ECO:0000313" key="2">
    <source>
        <dbReference type="EMBL" id="EHI55338.1"/>
    </source>
</evidence>
<feature type="domain" description="Antitoxin SocA-like Panacea" evidence="1">
    <location>
        <begin position="28"/>
        <end position="117"/>
    </location>
</feature>
<sequence length="203" mass="24002">MRIDTLAKWFLSKNPQLRGGYIDQNTKLNKLLYFSYLMHYAVTGRNLTDDKFEKWDNGPVSREIYKEYRYNNLSGFSETKVDIEDKDVLKFLEIVNFVYSNRTAGELSKETHEHSIWIDAEKNEDLDFRKIAEKEKCLMKSLYATYADMDFDSIVMEKISGNIYYYDKYNLDMSDEVVSILEKMEPQSEPMFVENINGELVFS</sequence>
<dbReference type="AlphaFoldDB" id="G5GIT4"/>
<protein>
    <recommendedName>
        <fullName evidence="1">Antitoxin SocA-like Panacea domain-containing protein</fullName>
    </recommendedName>
</protein>
<dbReference type="Pfam" id="PF13274">
    <property type="entry name" value="SocA_Panacea"/>
    <property type="match status" value="1"/>
</dbReference>
<evidence type="ECO:0000259" key="1">
    <source>
        <dbReference type="Pfam" id="PF13274"/>
    </source>
</evidence>
<comment type="caution">
    <text evidence="2">The sequence shown here is derived from an EMBL/GenBank/DDBJ whole genome shotgun (WGS) entry which is preliminary data.</text>
</comment>
<proteinExistence type="predicted"/>
<dbReference type="EMBL" id="ACZL01000023">
    <property type="protein sequence ID" value="EHI55338.1"/>
    <property type="molecule type" value="Genomic_DNA"/>
</dbReference>
<dbReference type="eggNOG" id="COG3600">
    <property type="taxonomic scope" value="Bacteria"/>
</dbReference>
<dbReference type="InterPro" id="IPR025272">
    <property type="entry name" value="SocA_Panacea"/>
</dbReference>
<dbReference type="Proteomes" id="UP000003011">
    <property type="component" value="Unassembled WGS sequence"/>
</dbReference>
<gene>
    <name evidence="2" type="ORF">HMPREF9333_01474</name>
</gene>